<accession>A0A919SZC8</accession>
<dbReference type="Proteomes" id="UP000680865">
    <property type="component" value="Unassembled WGS sequence"/>
</dbReference>
<evidence type="ECO:0000313" key="2">
    <source>
        <dbReference type="Proteomes" id="UP000680865"/>
    </source>
</evidence>
<comment type="caution">
    <text evidence="1">The sequence shown here is derived from an EMBL/GenBank/DDBJ whole genome shotgun (WGS) entry which is preliminary data.</text>
</comment>
<dbReference type="EMBL" id="BOQP01000047">
    <property type="protein sequence ID" value="GIM81521.1"/>
    <property type="molecule type" value="Genomic_DNA"/>
</dbReference>
<gene>
    <name evidence="1" type="ORF">Aco04nite_76980</name>
</gene>
<proteinExistence type="predicted"/>
<evidence type="ECO:0000313" key="1">
    <source>
        <dbReference type="EMBL" id="GIM81521.1"/>
    </source>
</evidence>
<dbReference type="AlphaFoldDB" id="A0A919SZC8"/>
<organism evidence="1 2">
    <name type="scientific">Winogradskya consettensis</name>
    <dbReference type="NCBI Taxonomy" id="113560"/>
    <lineage>
        <taxon>Bacteria</taxon>
        <taxon>Bacillati</taxon>
        <taxon>Actinomycetota</taxon>
        <taxon>Actinomycetes</taxon>
        <taxon>Micromonosporales</taxon>
        <taxon>Micromonosporaceae</taxon>
        <taxon>Winogradskya</taxon>
    </lineage>
</organism>
<reference evidence="1" key="1">
    <citation type="submission" date="2021-03" db="EMBL/GenBank/DDBJ databases">
        <title>Whole genome shotgun sequence of Actinoplanes consettensis NBRC 14913.</title>
        <authorList>
            <person name="Komaki H."/>
            <person name="Tamura T."/>
        </authorList>
    </citation>
    <scope>NUCLEOTIDE SEQUENCE</scope>
    <source>
        <strain evidence="1">NBRC 14913</strain>
    </source>
</reference>
<keyword evidence="2" id="KW-1185">Reference proteome</keyword>
<sequence>MVAAGDPGSGEGRVVDDADLVVAVEDFGDHFFGDLLAGQDLGQFHPGARAGRELPQADLAGHFGLGPGLFGGGAIAVAGA</sequence>
<protein>
    <submittedName>
        <fullName evidence="1">Uncharacterized protein</fullName>
    </submittedName>
</protein>
<name>A0A919SZC8_9ACTN</name>